<accession>A0A8J5LXA1</accession>
<comment type="caution">
    <text evidence="1">The sequence shown here is derived from an EMBL/GenBank/DDBJ whole genome shotgun (WGS) entry which is preliminary data.</text>
</comment>
<name>A0A8J5LXA1_ZINOF</name>
<reference evidence="1 2" key="1">
    <citation type="submission" date="2020-08" db="EMBL/GenBank/DDBJ databases">
        <title>Plant Genome Project.</title>
        <authorList>
            <person name="Zhang R.-G."/>
        </authorList>
    </citation>
    <scope>NUCLEOTIDE SEQUENCE [LARGE SCALE GENOMIC DNA]</scope>
    <source>
        <tissue evidence="1">Rhizome</tissue>
    </source>
</reference>
<evidence type="ECO:0000313" key="2">
    <source>
        <dbReference type="Proteomes" id="UP000734854"/>
    </source>
</evidence>
<dbReference type="AlphaFoldDB" id="A0A8J5LXA1"/>
<dbReference type="EMBL" id="JACMSC010000004">
    <property type="protein sequence ID" value="KAG6526426.1"/>
    <property type="molecule type" value="Genomic_DNA"/>
</dbReference>
<dbReference type="InterPro" id="IPR032675">
    <property type="entry name" value="LRR_dom_sf"/>
</dbReference>
<dbReference type="Gene3D" id="3.80.10.10">
    <property type="entry name" value="Ribonuclease Inhibitor"/>
    <property type="match status" value="1"/>
</dbReference>
<evidence type="ECO:0000313" key="1">
    <source>
        <dbReference type="EMBL" id="KAG6526426.1"/>
    </source>
</evidence>
<gene>
    <name evidence="1" type="ORF">ZIOFF_016410</name>
</gene>
<dbReference type="Proteomes" id="UP000734854">
    <property type="component" value="Unassembled WGS sequence"/>
</dbReference>
<organism evidence="1 2">
    <name type="scientific">Zingiber officinale</name>
    <name type="common">Ginger</name>
    <name type="synonym">Amomum zingiber</name>
    <dbReference type="NCBI Taxonomy" id="94328"/>
    <lineage>
        <taxon>Eukaryota</taxon>
        <taxon>Viridiplantae</taxon>
        <taxon>Streptophyta</taxon>
        <taxon>Embryophyta</taxon>
        <taxon>Tracheophyta</taxon>
        <taxon>Spermatophyta</taxon>
        <taxon>Magnoliopsida</taxon>
        <taxon>Liliopsida</taxon>
        <taxon>Zingiberales</taxon>
        <taxon>Zingiberaceae</taxon>
        <taxon>Zingiber</taxon>
    </lineage>
</organism>
<sequence>MVACELPHLPSIDACAKFDVGAAARHGGPTSPPTASTIDKSIKDAFTGKASDTKSTDKMGLIAVFSGCVMRPLSISGLLTDCVFTTIGASANRLERLSVGCGGDGDAGLHYILSGCRKLCVLEIRKCPFGIKALLDNPDKLETMQCLMSYACGRYPQLPAPRVASKPAFEEGWAPHLAFEASGILGFILVNLDVGFQSCMDFGRLLRQIQLETIAKVVRRLAGEFFDGLESIGFARDTKTMNYYSMPFAKRRKLKWLEEHFQHSSLPLLPRLILSIFSFMLFEKPYYSLQTHF</sequence>
<protein>
    <submittedName>
        <fullName evidence="1">Uncharacterized protein</fullName>
    </submittedName>
</protein>
<proteinExistence type="predicted"/>
<keyword evidence="2" id="KW-1185">Reference proteome</keyword>